<sequence length="83" mass="9308">MATEVLTEDLLRFSLQRLSREVVKTCPQFGELLAQNLLRTCGLVPDPERAAHYRELGTLLLGLGRLYLDEADVLTSVEQPPAR</sequence>
<dbReference type="EMBL" id="FNCC01000015">
    <property type="protein sequence ID" value="SDH05478.1"/>
    <property type="molecule type" value="Genomic_DNA"/>
</dbReference>
<dbReference type="OrthoDB" id="3692321at2"/>
<dbReference type="RefSeq" id="WP_090055676.1">
    <property type="nucleotide sequence ID" value="NZ_FNCC01000015.1"/>
</dbReference>
<reference evidence="2" key="1">
    <citation type="submission" date="2016-10" db="EMBL/GenBank/DDBJ databases">
        <authorList>
            <person name="Varghese N."/>
            <person name="Submissions S."/>
        </authorList>
    </citation>
    <scope>NUCLEOTIDE SEQUENCE [LARGE SCALE GENOMIC DNA]</scope>
    <source>
        <strain evidence="2">CGMCC 4.3506</strain>
    </source>
</reference>
<evidence type="ECO:0000313" key="2">
    <source>
        <dbReference type="Proteomes" id="UP000199623"/>
    </source>
</evidence>
<evidence type="ECO:0000313" key="1">
    <source>
        <dbReference type="EMBL" id="SDH05478.1"/>
    </source>
</evidence>
<accession>A0A1G7Z9U8</accession>
<dbReference type="STRING" id="200378.SAMN05216553_11564"/>
<protein>
    <submittedName>
        <fullName evidence="1">Uncharacterized protein</fullName>
    </submittedName>
</protein>
<gene>
    <name evidence="1" type="ORF">SAMN05216553_11564</name>
</gene>
<proteinExistence type="predicted"/>
<keyword evidence="2" id="KW-1185">Reference proteome</keyword>
<organism evidence="1 2">
    <name type="scientific">Lentzea fradiae</name>
    <dbReference type="NCBI Taxonomy" id="200378"/>
    <lineage>
        <taxon>Bacteria</taxon>
        <taxon>Bacillati</taxon>
        <taxon>Actinomycetota</taxon>
        <taxon>Actinomycetes</taxon>
        <taxon>Pseudonocardiales</taxon>
        <taxon>Pseudonocardiaceae</taxon>
        <taxon>Lentzea</taxon>
    </lineage>
</organism>
<dbReference type="Proteomes" id="UP000199623">
    <property type="component" value="Unassembled WGS sequence"/>
</dbReference>
<name>A0A1G7Z9U8_9PSEU</name>
<dbReference type="AlphaFoldDB" id="A0A1G7Z9U8"/>